<dbReference type="GO" id="GO:0007165">
    <property type="term" value="P:signal transduction"/>
    <property type="evidence" value="ECO:0007669"/>
    <property type="project" value="InterPro"/>
</dbReference>
<evidence type="ECO:0000256" key="2">
    <source>
        <dbReference type="ARBA" id="ARBA00023134"/>
    </source>
</evidence>
<evidence type="ECO:0000256" key="1">
    <source>
        <dbReference type="ARBA" id="ARBA00022741"/>
    </source>
</evidence>
<dbReference type="SMART" id="SM00173">
    <property type="entry name" value="RAS"/>
    <property type="match status" value="1"/>
</dbReference>
<dbReference type="RefSeq" id="XP_022465182.1">
    <property type="nucleotide sequence ID" value="XM_022608714.1"/>
</dbReference>
<proteinExistence type="predicted"/>
<keyword evidence="2" id="KW-0342">GTP-binding</keyword>
<dbReference type="SUPFAM" id="SSF52540">
    <property type="entry name" value="P-loop containing nucleoside triphosphate hydrolases"/>
    <property type="match status" value="1"/>
</dbReference>
<feature type="compositionally biased region" description="Polar residues" evidence="3">
    <location>
        <begin position="240"/>
        <end position="251"/>
    </location>
</feature>
<protein>
    <submittedName>
        <fullName evidence="4">Uncharacterized protein</fullName>
    </submittedName>
</protein>
<dbReference type="PROSITE" id="PS51419">
    <property type="entry name" value="RAB"/>
    <property type="match status" value="1"/>
</dbReference>
<evidence type="ECO:0000313" key="4">
    <source>
        <dbReference type="EMBL" id="CCK70936.1"/>
    </source>
</evidence>
<dbReference type="InterPro" id="IPR020849">
    <property type="entry name" value="Small_GTPase_Ras-type"/>
</dbReference>
<dbReference type="Pfam" id="PF00071">
    <property type="entry name" value="Ras"/>
    <property type="match status" value="1"/>
</dbReference>
<dbReference type="InterPro" id="IPR027417">
    <property type="entry name" value="P-loop_NTPase"/>
</dbReference>
<evidence type="ECO:0000256" key="3">
    <source>
        <dbReference type="SAM" id="MobiDB-lite"/>
    </source>
</evidence>
<dbReference type="OrthoDB" id="25896at2759"/>
<feature type="compositionally biased region" description="Basic and acidic residues" evidence="3">
    <location>
        <begin position="252"/>
        <end position="277"/>
    </location>
</feature>
<dbReference type="STRING" id="1071383.J7S8I4"/>
<dbReference type="GO" id="GO:0016020">
    <property type="term" value="C:membrane"/>
    <property type="evidence" value="ECO:0007669"/>
    <property type="project" value="InterPro"/>
</dbReference>
<name>J7S8I4_HUIN7</name>
<dbReference type="PANTHER" id="PTHR24070">
    <property type="entry name" value="RAS, DI-RAS, AND RHEB FAMILY MEMBERS OF SMALL GTPASE SUPERFAMILY"/>
    <property type="match status" value="1"/>
</dbReference>
<feature type="region of interest" description="Disordered" evidence="3">
    <location>
        <begin position="291"/>
        <end position="311"/>
    </location>
</feature>
<dbReference type="HOGENOM" id="CLU_069657_0_0_1"/>
<gene>
    <name evidence="4" type="primary">KNAG0F02740</name>
    <name evidence="4" type="ordered locus">KNAG_0F02740</name>
</gene>
<dbReference type="InterPro" id="IPR001806">
    <property type="entry name" value="Small_GTPase"/>
</dbReference>
<dbReference type="GO" id="GO:0005525">
    <property type="term" value="F:GTP binding"/>
    <property type="evidence" value="ECO:0007669"/>
    <property type="project" value="UniProtKB-KW"/>
</dbReference>
<dbReference type="PROSITE" id="PS51421">
    <property type="entry name" value="RAS"/>
    <property type="match status" value="1"/>
</dbReference>
<reference evidence="5" key="2">
    <citation type="submission" date="2012-08" db="EMBL/GenBank/DDBJ databases">
        <title>Genome sequence of Kazachstania naganishii.</title>
        <authorList>
            <person name="Gordon J.L."/>
            <person name="Armisen D."/>
            <person name="Proux-Wera E."/>
            <person name="OhEigeartaigh S.S."/>
            <person name="Byrne K.P."/>
            <person name="Wolfe K.H."/>
        </authorList>
    </citation>
    <scope>NUCLEOTIDE SEQUENCE [LARGE SCALE GENOMIC DNA]</scope>
    <source>
        <strain evidence="5">ATCC MYA-139 / BCRC 22969 / CBS 8797 / CCRC 22969 / KCTC 17520 / NBRC 10181 / NCYC 3082</strain>
    </source>
</reference>
<dbReference type="EMBL" id="HE978319">
    <property type="protein sequence ID" value="CCK70936.1"/>
    <property type="molecule type" value="Genomic_DNA"/>
</dbReference>
<organism evidence="4 5">
    <name type="scientific">Huiozyma naganishii (strain ATCC MYA-139 / BCRC 22969 / CBS 8797 / KCTC 17520 / NBRC 10181 / NCYC 3082 / Yp74L-3)</name>
    <name type="common">Yeast</name>
    <name type="synonym">Kazachstania naganishii</name>
    <dbReference type="NCBI Taxonomy" id="1071383"/>
    <lineage>
        <taxon>Eukaryota</taxon>
        <taxon>Fungi</taxon>
        <taxon>Dikarya</taxon>
        <taxon>Ascomycota</taxon>
        <taxon>Saccharomycotina</taxon>
        <taxon>Saccharomycetes</taxon>
        <taxon>Saccharomycetales</taxon>
        <taxon>Saccharomycetaceae</taxon>
        <taxon>Huiozyma</taxon>
    </lineage>
</organism>
<evidence type="ECO:0000313" key="5">
    <source>
        <dbReference type="Proteomes" id="UP000006310"/>
    </source>
</evidence>
<accession>J7S8I4</accession>
<dbReference type="eggNOG" id="KOG0093">
    <property type="taxonomic scope" value="Eukaryota"/>
</dbReference>
<dbReference type="GeneID" id="34526651"/>
<dbReference type="OMA" id="TSEDICH"/>
<dbReference type="Gene3D" id="3.40.50.300">
    <property type="entry name" value="P-loop containing nucleotide triphosphate hydrolases"/>
    <property type="match status" value="1"/>
</dbReference>
<feature type="region of interest" description="Disordered" evidence="3">
    <location>
        <begin position="240"/>
        <end position="279"/>
    </location>
</feature>
<dbReference type="Proteomes" id="UP000006310">
    <property type="component" value="Chromosome 6"/>
</dbReference>
<sequence length="318" mass="36433">MSTLLYDIPSNPTPRCMDQGTVRITVMGDERSGKTSLVLRCITDSYHEVATGAYMEDIYHKPVNLNTLAKDIGYEGQGLNNRIPRNMMDVYMLDCSAFEIADFSDIRNEQIIQSDAFIICFDPTDRATFSNLRTYQRRIERVRGIDDAVPIFVVATKVDLQADMKIQREEIHEMLNRFELSYDDDYFEVSSKLNLDVKQLLWQTLMKIEDYRRDQRSHLESEKLTPNTLSALMDKNATASLSATPNSTKSCMQEKVESDDINPKLHNNDDEKRELLGTDRVSARTLQCRKVSSSASQHRKSTRHTNMTKPDSTCCIVC</sequence>
<dbReference type="PRINTS" id="PR00449">
    <property type="entry name" value="RASTRNSFRMNG"/>
</dbReference>
<dbReference type="KEGG" id="kng:KNAG_0F02740"/>
<reference evidence="4 5" key="1">
    <citation type="journal article" date="2011" name="Proc. Natl. Acad. Sci. U.S.A.">
        <title>Evolutionary erosion of yeast sex chromosomes by mating-type switching accidents.</title>
        <authorList>
            <person name="Gordon J.L."/>
            <person name="Armisen D."/>
            <person name="Proux-Wera E."/>
            <person name="Oheigeartaigh S.S."/>
            <person name="Byrne K.P."/>
            <person name="Wolfe K.H."/>
        </authorList>
    </citation>
    <scope>NUCLEOTIDE SEQUENCE [LARGE SCALE GENOMIC DNA]</scope>
    <source>
        <strain evidence="5">ATCC MYA-139 / BCRC 22969 / CBS 8797 / CCRC 22969 / KCTC 17520 / NBRC 10181 / NCYC 3082</strain>
    </source>
</reference>
<keyword evidence="1" id="KW-0547">Nucleotide-binding</keyword>
<dbReference type="SMART" id="SM00175">
    <property type="entry name" value="RAB"/>
    <property type="match status" value="1"/>
</dbReference>
<dbReference type="AlphaFoldDB" id="J7S8I4"/>
<keyword evidence="5" id="KW-1185">Reference proteome</keyword>
<dbReference type="GO" id="GO:0003924">
    <property type="term" value="F:GTPase activity"/>
    <property type="evidence" value="ECO:0007669"/>
    <property type="project" value="InterPro"/>
</dbReference>